<dbReference type="CDD" id="cd00495">
    <property type="entry name" value="Ribosomal_L25_TL5_CTC"/>
    <property type="match status" value="1"/>
</dbReference>
<comment type="subunit">
    <text evidence="5">Part of the 50S ribosomal subunit; part of the 5S rRNA/L5/L18/L25 subcomplex. Contacts the 5S rRNA. Binds to the 5S rRNA independently of L5 and L18.</text>
</comment>
<dbReference type="HAMAP" id="MF_01334">
    <property type="entry name" value="Ribosomal_bL25_CTC"/>
    <property type="match status" value="1"/>
</dbReference>
<dbReference type="InterPro" id="IPR020057">
    <property type="entry name" value="Ribosomal_bL25_b-dom"/>
</dbReference>
<dbReference type="InterPro" id="IPR020055">
    <property type="entry name" value="Ribosomal_bL25_short"/>
</dbReference>
<dbReference type="InterPro" id="IPR037121">
    <property type="entry name" value="Ribosomal_bL25_C"/>
</dbReference>
<proteinExistence type="inferred from homology"/>
<evidence type="ECO:0000256" key="3">
    <source>
        <dbReference type="ARBA" id="ARBA00022980"/>
    </source>
</evidence>
<evidence type="ECO:0000313" key="9">
    <source>
        <dbReference type="Proteomes" id="UP000664654"/>
    </source>
</evidence>
<keyword evidence="9" id="KW-1185">Reference proteome</keyword>
<dbReference type="NCBIfam" id="NF004612">
    <property type="entry name" value="PRK05943.1"/>
    <property type="match status" value="1"/>
</dbReference>
<evidence type="ECO:0000259" key="6">
    <source>
        <dbReference type="Pfam" id="PF01386"/>
    </source>
</evidence>
<dbReference type="AlphaFoldDB" id="A0A939IQF8"/>
<dbReference type="InterPro" id="IPR011035">
    <property type="entry name" value="Ribosomal_bL25/Gln-tRNA_synth"/>
</dbReference>
<dbReference type="InterPro" id="IPR029751">
    <property type="entry name" value="Ribosomal_L25_dom"/>
</dbReference>
<dbReference type="EMBL" id="JAFKCV010000003">
    <property type="protein sequence ID" value="MBN7824984.1"/>
    <property type="molecule type" value="Genomic_DNA"/>
</dbReference>
<evidence type="ECO:0000313" key="8">
    <source>
        <dbReference type="EMBL" id="MBN7824984.1"/>
    </source>
</evidence>
<dbReference type="NCBIfam" id="NF004128">
    <property type="entry name" value="PRK05618.1-2"/>
    <property type="match status" value="1"/>
</dbReference>
<feature type="domain" description="Large ribosomal subunit protein bL25 L25" evidence="6">
    <location>
        <begin position="8"/>
        <end position="95"/>
    </location>
</feature>
<dbReference type="HAMAP" id="MF_01336">
    <property type="entry name" value="Ribosomal_bL25"/>
    <property type="match status" value="1"/>
</dbReference>
<sequence>MSEAIFNLDADVRTDLGKGASRRLRREDKVPAILYGAGKEPVSLTLDHNKVVQAQQFEAFYSHVLTLNIGGDKVEALVKDMQRHPFKPKVTHIDFLRVDANQAVTTNVPLHFLNEQKAPAIKDQGGHAEHHMNDVVISCLPANLPEFIEVDLIDVAMGQTLHLSDLKVPKGVTLVELAKGADHDLAVVTIKAAKGAAAADEAEGEEEASTEE</sequence>
<dbReference type="Pfam" id="PF14693">
    <property type="entry name" value="Ribosomal_TL5_C"/>
    <property type="match status" value="1"/>
</dbReference>
<dbReference type="Gene3D" id="2.40.240.10">
    <property type="entry name" value="Ribosomal Protein L25, Chain P"/>
    <property type="match status" value="1"/>
</dbReference>
<keyword evidence="2 5" id="KW-0694">RNA-binding</keyword>
<dbReference type="Gene3D" id="2.170.120.20">
    <property type="entry name" value="Ribosomal protein L25, beta domain"/>
    <property type="match status" value="1"/>
</dbReference>
<dbReference type="GO" id="GO:0022625">
    <property type="term" value="C:cytosolic large ribosomal subunit"/>
    <property type="evidence" value="ECO:0007669"/>
    <property type="project" value="TreeGrafter"/>
</dbReference>
<dbReference type="RefSeq" id="WP_206573092.1">
    <property type="nucleotide sequence ID" value="NZ_JAFKCV010000003.1"/>
</dbReference>
<accession>A0A939IQF8</accession>
<dbReference type="Proteomes" id="UP000664654">
    <property type="component" value="Unassembled WGS sequence"/>
</dbReference>
<dbReference type="Pfam" id="PF01386">
    <property type="entry name" value="Ribosomal_L25p"/>
    <property type="match status" value="1"/>
</dbReference>
<comment type="similarity">
    <text evidence="5">Belongs to the bacterial ribosomal protein bL25 family. CTC subfamily.</text>
</comment>
<dbReference type="InterPro" id="IPR001021">
    <property type="entry name" value="Ribosomal_bL25_long"/>
</dbReference>
<name>A0A939IQF8_9ALTE</name>
<evidence type="ECO:0000256" key="4">
    <source>
        <dbReference type="ARBA" id="ARBA00023274"/>
    </source>
</evidence>
<dbReference type="GO" id="GO:0008097">
    <property type="term" value="F:5S rRNA binding"/>
    <property type="evidence" value="ECO:0007669"/>
    <property type="project" value="InterPro"/>
</dbReference>
<dbReference type="GO" id="GO:0006412">
    <property type="term" value="P:translation"/>
    <property type="evidence" value="ECO:0007669"/>
    <property type="project" value="UniProtKB-UniRule"/>
</dbReference>
<feature type="domain" description="Large ribosomal subunit protein bL25 beta" evidence="7">
    <location>
        <begin position="104"/>
        <end position="193"/>
    </location>
</feature>
<dbReference type="FunFam" id="2.40.240.10:FF:000002">
    <property type="entry name" value="50S ribosomal protein L25"/>
    <property type="match status" value="1"/>
</dbReference>
<gene>
    <name evidence="5" type="primary">rplY</name>
    <name evidence="5" type="synonym">ctc</name>
    <name evidence="8" type="ORF">J0A66_07095</name>
</gene>
<dbReference type="NCBIfam" id="TIGR00731">
    <property type="entry name" value="bL25_bact_ctc"/>
    <property type="match status" value="1"/>
</dbReference>
<keyword evidence="3 5" id="KW-0689">Ribosomal protein</keyword>
<keyword evidence="4 5" id="KW-0687">Ribonucleoprotein</keyword>
<comment type="caution">
    <text evidence="8">The sequence shown here is derived from an EMBL/GenBank/DDBJ whole genome shotgun (WGS) entry which is preliminary data.</text>
</comment>
<dbReference type="NCBIfam" id="NF004130">
    <property type="entry name" value="PRK05618.1-5"/>
    <property type="match status" value="1"/>
</dbReference>
<dbReference type="PANTHER" id="PTHR33284:SF1">
    <property type="entry name" value="RIBOSOMAL PROTEIN L25_GLN-TRNA SYNTHETASE, ANTI-CODON-BINDING DOMAIN-CONTAINING PROTEIN"/>
    <property type="match status" value="1"/>
</dbReference>
<evidence type="ECO:0000256" key="2">
    <source>
        <dbReference type="ARBA" id="ARBA00022884"/>
    </source>
</evidence>
<evidence type="ECO:0000259" key="7">
    <source>
        <dbReference type="Pfam" id="PF14693"/>
    </source>
</evidence>
<dbReference type="InterPro" id="IPR020930">
    <property type="entry name" value="Ribosomal_uL5_bac-type"/>
</dbReference>
<evidence type="ECO:0000256" key="5">
    <source>
        <dbReference type="HAMAP-Rule" id="MF_01334"/>
    </source>
</evidence>
<organism evidence="8 9">
    <name type="scientific">Bowmanella dokdonensis</name>
    <dbReference type="NCBI Taxonomy" id="751969"/>
    <lineage>
        <taxon>Bacteria</taxon>
        <taxon>Pseudomonadati</taxon>
        <taxon>Pseudomonadota</taxon>
        <taxon>Gammaproteobacteria</taxon>
        <taxon>Alteromonadales</taxon>
        <taxon>Alteromonadaceae</taxon>
        <taxon>Bowmanella</taxon>
    </lineage>
</organism>
<reference evidence="8" key="1">
    <citation type="submission" date="2021-03" db="EMBL/GenBank/DDBJ databases">
        <title>novel species isolated from a fishpond in China.</title>
        <authorList>
            <person name="Lu H."/>
            <person name="Cai Z."/>
        </authorList>
    </citation>
    <scope>NUCLEOTIDE SEQUENCE</scope>
    <source>
        <strain evidence="8">JCM 30855</strain>
    </source>
</reference>
<dbReference type="PANTHER" id="PTHR33284">
    <property type="entry name" value="RIBOSOMAL PROTEIN L25/GLN-TRNA SYNTHETASE, ANTI-CODON-BINDING DOMAIN-CONTAINING PROTEIN"/>
    <property type="match status" value="1"/>
</dbReference>
<protein>
    <recommendedName>
        <fullName evidence="5">Large ribosomal subunit protein bL25</fullName>
    </recommendedName>
    <alternativeName>
        <fullName evidence="5">General stress protein CTC</fullName>
    </alternativeName>
</protein>
<dbReference type="InterPro" id="IPR020056">
    <property type="entry name" value="Rbsml_bL25/Gln-tRNA_synth_N"/>
</dbReference>
<dbReference type="GO" id="GO:0003735">
    <property type="term" value="F:structural constituent of ribosome"/>
    <property type="evidence" value="ECO:0007669"/>
    <property type="project" value="InterPro"/>
</dbReference>
<dbReference type="SUPFAM" id="SSF50715">
    <property type="entry name" value="Ribosomal protein L25-like"/>
    <property type="match status" value="1"/>
</dbReference>
<evidence type="ECO:0000256" key="1">
    <source>
        <dbReference type="ARBA" id="ARBA00022730"/>
    </source>
</evidence>
<keyword evidence="1 5" id="KW-0699">rRNA-binding</keyword>
<comment type="function">
    <text evidence="5">This is one of the proteins that binds to the 5S RNA in the ribosome where it forms part of the central protuberance.</text>
</comment>